<name>A0ABD1YCI1_9MARC</name>
<dbReference type="AlphaFoldDB" id="A0ABD1YCI1"/>
<protein>
    <submittedName>
        <fullName evidence="2">Uncharacterized protein</fullName>
    </submittedName>
</protein>
<sequence>MEQDLKKKANEIAAPTAKIADMESRELATAERLGNEIRNVEELRKEVVNVENLKKEIANVETLKKDLNEARAKIRELQKQEHSESGHGKAELMMLKQTLREMQQKEKE</sequence>
<evidence type="ECO:0000256" key="1">
    <source>
        <dbReference type="SAM" id="Coils"/>
    </source>
</evidence>
<reference evidence="2 3" key="1">
    <citation type="submission" date="2024-09" db="EMBL/GenBank/DDBJ databases">
        <title>Chromosome-scale assembly of Riccia fluitans.</title>
        <authorList>
            <person name="Paukszto L."/>
            <person name="Sawicki J."/>
            <person name="Karawczyk K."/>
            <person name="Piernik-Szablinska J."/>
            <person name="Szczecinska M."/>
            <person name="Mazdziarz M."/>
        </authorList>
    </citation>
    <scope>NUCLEOTIDE SEQUENCE [LARGE SCALE GENOMIC DNA]</scope>
    <source>
        <strain evidence="2">Rf_01</strain>
        <tissue evidence="2">Aerial parts of the thallus</tissue>
    </source>
</reference>
<keyword evidence="3" id="KW-1185">Reference proteome</keyword>
<comment type="caution">
    <text evidence="2">The sequence shown here is derived from an EMBL/GenBank/DDBJ whole genome shotgun (WGS) entry which is preliminary data.</text>
</comment>
<organism evidence="2 3">
    <name type="scientific">Riccia fluitans</name>
    <dbReference type="NCBI Taxonomy" id="41844"/>
    <lineage>
        <taxon>Eukaryota</taxon>
        <taxon>Viridiplantae</taxon>
        <taxon>Streptophyta</taxon>
        <taxon>Embryophyta</taxon>
        <taxon>Marchantiophyta</taxon>
        <taxon>Marchantiopsida</taxon>
        <taxon>Marchantiidae</taxon>
        <taxon>Marchantiales</taxon>
        <taxon>Ricciaceae</taxon>
        <taxon>Riccia</taxon>
    </lineage>
</organism>
<proteinExistence type="predicted"/>
<keyword evidence="1" id="KW-0175">Coiled coil</keyword>
<evidence type="ECO:0000313" key="2">
    <source>
        <dbReference type="EMBL" id="KAL2624393.1"/>
    </source>
</evidence>
<dbReference type="EMBL" id="JBHFFA010000005">
    <property type="protein sequence ID" value="KAL2624393.1"/>
    <property type="molecule type" value="Genomic_DNA"/>
</dbReference>
<feature type="coiled-coil region" evidence="1">
    <location>
        <begin position="30"/>
        <end position="80"/>
    </location>
</feature>
<evidence type="ECO:0000313" key="3">
    <source>
        <dbReference type="Proteomes" id="UP001605036"/>
    </source>
</evidence>
<dbReference type="Proteomes" id="UP001605036">
    <property type="component" value="Unassembled WGS sequence"/>
</dbReference>
<gene>
    <name evidence="2" type="ORF">R1flu_008638</name>
</gene>
<accession>A0ABD1YCI1</accession>